<dbReference type="GO" id="GO:1990281">
    <property type="term" value="C:efflux pump complex"/>
    <property type="evidence" value="ECO:0007669"/>
    <property type="project" value="TreeGrafter"/>
</dbReference>
<feature type="chain" id="PRO_5039304302" evidence="3">
    <location>
        <begin position="27"/>
        <end position="352"/>
    </location>
</feature>
<evidence type="ECO:0000313" key="8">
    <source>
        <dbReference type="EMBL" id="MCG7977704.1"/>
    </source>
</evidence>
<dbReference type="EMBL" id="JAEPCR010000022">
    <property type="protein sequence ID" value="MCG7977704.1"/>
    <property type="molecule type" value="Genomic_DNA"/>
</dbReference>
<evidence type="ECO:0000256" key="1">
    <source>
        <dbReference type="ARBA" id="ARBA00009477"/>
    </source>
</evidence>
<feature type="signal peptide" evidence="3">
    <location>
        <begin position="1"/>
        <end position="26"/>
    </location>
</feature>
<feature type="domain" description="Multidrug resistance protein MdtA-like alpha-helical hairpin" evidence="4">
    <location>
        <begin position="106"/>
        <end position="155"/>
    </location>
</feature>
<dbReference type="Pfam" id="PF25917">
    <property type="entry name" value="BSH_RND"/>
    <property type="match status" value="1"/>
</dbReference>
<organism evidence="8 9">
    <name type="scientific">Candidatus Thiodiazotropha taylori</name>
    <dbReference type="NCBI Taxonomy" id="2792791"/>
    <lineage>
        <taxon>Bacteria</taxon>
        <taxon>Pseudomonadati</taxon>
        <taxon>Pseudomonadota</taxon>
        <taxon>Gammaproteobacteria</taxon>
        <taxon>Chromatiales</taxon>
        <taxon>Sedimenticolaceae</taxon>
        <taxon>Candidatus Thiodiazotropha</taxon>
    </lineage>
</organism>
<dbReference type="Pfam" id="PF25989">
    <property type="entry name" value="YknX_C"/>
    <property type="match status" value="1"/>
</dbReference>
<keyword evidence="3" id="KW-0732">Signal</keyword>
<dbReference type="SUPFAM" id="SSF111369">
    <property type="entry name" value="HlyD-like secretion proteins"/>
    <property type="match status" value="1"/>
</dbReference>
<comment type="caution">
    <text evidence="8">The sequence shown here is derived from an EMBL/GenBank/DDBJ whole genome shotgun (WGS) entry which is preliminary data.</text>
</comment>
<dbReference type="AlphaFoldDB" id="A0A9E4NI32"/>
<evidence type="ECO:0000256" key="2">
    <source>
        <dbReference type="SAM" id="Coils"/>
    </source>
</evidence>
<proteinExistence type="inferred from homology"/>
<dbReference type="InterPro" id="IPR006143">
    <property type="entry name" value="RND_pump_MFP"/>
</dbReference>
<dbReference type="InterPro" id="IPR058624">
    <property type="entry name" value="MdtA-like_HH"/>
</dbReference>
<gene>
    <name evidence="8" type="ORF">JAY77_06110</name>
</gene>
<accession>A0A9E4NI32</accession>
<dbReference type="Gene3D" id="2.40.50.100">
    <property type="match status" value="1"/>
</dbReference>
<dbReference type="Gene3D" id="2.40.420.20">
    <property type="match status" value="1"/>
</dbReference>
<evidence type="ECO:0000259" key="7">
    <source>
        <dbReference type="Pfam" id="PF25989"/>
    </source>
</evidence>
<keyword evidence="2" id="KW-0175">Coiled coil</keyword>
<evidence type="ECO:0000259" key="5">
    <source>
        <dbReference type="Pfam" id="PF25917"/>
    </source>
</evidence>
<feature type="domain" description="Multidrug resistance protein MdtA-like barrel-sandwich hybrid" evidence="5">
    <location>
        <begin position="70"/>
        <end position="188"/>
    </location>
</feature>
<sequence length="352" mass="39161">MRTIPHCLSAPGITLLSLLLAGCSQSSTESAHGKQAKVEDKTHLVAVEVVELRTLGPVHERNGTLKPRQTVRIFNQEEGRITKLPFFEGDSVAEGETIVTLDEELLNSELEKAVATAKQMRLNLKRQEELSKRLAVSQDELAQAQTDLSVAEAEKRVLQTRLGYTRISAPFTGVVSERLVEPGDVVPRHTHLMTIINPESLITRILVSDLLLPQLNSNDPVTVRIDGLGEKPFSGRIHRIYPELDETTRMGTIEVVLEPIPNGARSGQLCRVMLQTATRDRITVPFNALQRDTDGEFVYRLDERQQAMRAPIKSGMRIADRIEIVEGLESGDRIVTKGFLELEPGMKVEPIN</sequence>
<dbReference type="Proteomes" id="UP000886674">
    <property type="component" value="Unassembled WGS sequence"/>
</dbReference>
<evidence type="ECO:0000259" key="6">
    <source>
        <dbReference type="Pfam" id="PF25954"/>
    </source>
</evidence>
<dbReference type="Gene3D" id="2.40.30.170">
    <property type="match status" value="1"/>
</dbReference>
<evidence type="ECO:0000259" key="4">
    <source>
        <dbReference type="Pfam" id="PF25876"/>
    </source>
</evidence>
<dbReference type="GO" id="GO:0015562">
    <property type="term" value="F:efflux transmembrane transporter activity"/>
    <property type="evidence" value="ECO:0007669"/>
    <property type="project" value="TreeGrafter"/>
</dbReference>
<reference evidence="8" key="1">
    <citation type="journal article" date="2021" name="Proc. Natl. Acad. Sci. U.S.A.">
        <title>Global biogeography of chemosynthetic symbionts reveals both localized and globally distributed symbiont groups. .</title>
        <authorList>
            <person name="Osvatic J.T."/>
            <person name="Wilkins L.G.E."/>
            <person name="Leibrecht L."/>
            <person name="Leray M."/>
            <person name="Zauner S."/>
            <person name="Polzin J."/>
            <person name="Camacho Y."/>
            <person name="Gros O."/>
            <person name="van Gils J.A."/>
            <person name="Eisen J.A."/>
            <person name="Petersen J.M."/>
            <person name="Yuen B."/>
        </authorList>
    </citation>
    <scope>NUCLEOTIDE SEQUENCE</scope>
    <source>
        <strain evidence="8">MAGclacostrist055</strain>
    </source>
</reference>
<name>A0A9E4NI32_9GAMM</name>
<dbReference type="PROSITE" id="PS51257">
    <property type="entry name" value="PROKAR_LIPOPROTEIN"/>
    <property type="match status" value="1"/>
</dbReference>
<feature type="domain" description="YknX-like C-terminal permuted SH3-like" evidence="7">
    <location>
        <begin position="282"/>
        <end position="349"/>
    </location>
</feature>
<dbReference type="InterPro" id="IPR058792">
    <property type="entry name" value="Beta-barrel_RND_2"/>
</dbReference>
<evidence type="ECO:0000313" key="9">
    <source>
        <dbReference type="Proteomes" id="UP000886674"/>
    </source>
</evidence>
<dbReference type="Pfam" id="PF25876">
    <property type="entry name" value="HH_MFP_RND"/>
    <property type="match status" value="1"/>
</dbReference>
<dbReference type="NCBIfam" id="TIGR01730">
    <property type="entry name" value="RND_mfp"/>
    <property type="match status" value="1"/>
</dbReference>
<evidence type="ECO:0000256" key="3">
    <source>
        <dbReference type="SAM" id="SignalP"/>
    </source>
</evidence>
<dbReference type="PANTHER" id="PTHR30469:SF15">
    <property type="entry name" value="HLYD FAMILY OF SECRETION PROTEINS"/>
    <property type="match status" value="1"/>
</dbReference>
<protein>
    <submittedName>
        <fullName evidence="8">Efflux RND transporter periplasmic adaptor subunit</fullName>
    </submittedName>
</protein>
<dbReference type="Pfam" id="PF25954">
    <property type="entry name" value="Beta-barrel_RND_2"/>
    <property type="match status" value="1"/>
</dbReference>
<dbReference type="InterPro" id="IPR058625">
    <property type="entry name" value="MdtA-like_BSH"/>
</dbReference>
<dbReference type="InterPro" id="IPR058637">
    <property type="entry name" value="YknX-like_C"/>
</dbReference>
<feature type="domain" description="CusB-like beta-barrel" evidence="6">
    <location>
        <begin position="212"/>
        <end position="274"/>
    </location>
</feature>
<dbReference type="PANTHER" id="PTHR30469">
    <property type="entry name" value="MULTIDRUG RESISTANCE PROTEIN MDTA"/>
    <property type="match status" value="1"/>
</dbReference>
<feature type="coiled-coil region" evidence="2">
    <location>
        <begin position="107"/>
        <end position="161"/>
    </location>
</feature>
<comment type="similarity">
    <text evidence="1">Belongs to the membrane fusion protein (MFP) (TC 8.A.1) family.</text>
</comment>
<dbReference type="Gene3D" id="1.10.287.470">
    <property type="entry name" value="Helix hairpin bin"/>
    <property type="match status" value="1"/>
</dbReference>